<name>F9F3B1_FUSOF</name>
<accession>F9F3B1</accession>
<dbReference type="EMBL" id="AFQF01000305">
    <property type="protein sequence ID" value="EGU88637.1"/>
    <property type="molecule type" value="Genomic_DNA"/>
</dbReference>
<sequence>MAIMLPPMQSSYTVDASIRTPPLIGPFDKFK</sequence>
<reference evidence="1" key="1">
    <citation type="journal article" date="2012" name="Mol. Plant Microbe Interact.">
        <title>A highly conserved effector in Fusarium oxysporum is required for full virulence on Arabidopsis.</title>
        <authorList>
            <person name="Thatcher L.F."/>
            <person name="Gardiner D.M."/>
            <person name="Kazan K."/>
            <person name="Manners J."/>
        </authorList>
    </citation>
    <scope>NUCLEOTIDE SEQUENCE [LARGE SCALE GENOMIC DNA]</scope>
    <source>
        <strain evidence="1">Fo5176</strain>
    </source>
</reference>
<protein>
    <submittedName>
        <fullName evidence="1">Uncharacterized protein</fullName>
    </submittedName>
</protein>
<comment type="caution">
    <text evidence="1">The sequence shown here is derived from an EMBL/GenBank/DDBJ whole genome shotgun (WGS) entry which is preliminary data.</text>
</comment>
<organism evidence="1">
    <name type="scientific">Fusarium oxysporum (strain Fo5176)</name>
    <name type="common">Fusarium vascular wilt</name>
    <dbReference type="NCBI Taxonomy" id="660025"/>
    <lineage>
        <taxon>Eukaryota</taxon>
        <taxon>Fungi</taxon>
        <taxon>Dikarya</taxon>
        <taxon>Ascomycota</taxon>
        <taxon>Pezizomycotina</taxon>
        <taxon>Sordariomycetes</taxon>
        <taxon>Hypocreomycetidae</taxon>
        <taxon>Hypocreales</taxon>
        <taxon>Nectriaceae</taxon>
        <taxon>Fusarium</taxon>
        <taxon>Fusarium oxysporum species complex</taxon>
    </lineage>
</organism>
<gene>
    <name evidence="1" type="ORF">FOXB_00886</name>
</gene>
<evidence type="ECO:0000313" key="1">
    <source>
        <dbReference type="EMBL" id="EGU88637.1"/>
    </source>
</evidence>
<dbReference type="AlphaFoldDB" id="F9F3B1"/>
<proteinExistence type="predicted"/>